<proteinExistence type="predicted"/>
<dbReference type="AlphaFoldDB" id="U5BUS1"/>
<accession>U5BUS1</accession>
<keyword evidence="2" id="KW-1185">Reference proteome</keyword>
<protein>
    <submittedName>
        <fullName evidence="1">Uncharacterized protein</fullName>
    </submittedName>
</protein>
<comment type="caution">
    <text evidence="1">The sequence shown here is derived from an EMBL/GenBank/DDBJ whole genome shotgun (WGS) entry which is preliminary data.</text>
</comment>
<evidence type="ECO:0000313" key="1">
    <source>
        <dbReference type="EMBL" id="ERM84360.1"/>
    </source>
</evidence>
<reference evidence="1 2" key="1">
    <citation type="journal article" date="2013" name="Genome Announc.">
        <title>Draft Genome Sequence of the Psychrophilic and Alkaliphilic Rhodonellum psychrophilum Strain GCM71T.</title>
        <authorList>
            <person name="Hauptmann A.L."/>
            <person name="Glaring M.A."/>
            <person name="Hallin P.F."/>
            <person name="Prieme A."/>
            <person name="Stougaard P."/>
        </authorList>
    </citation>
    <scope>NUCLEOTIDE SEQUENCE [LARGE SCALE GENOMIC DNA]</scope>
    <source>
        <strain evidence="1 2">GCM71</strain>
    </source>
</reference>
<gene>
    <name evidence="1" type="ORF">P872_15050</name>
</gene>
<organism evidence="1 2">
    <name type="scientific">Rhodonellum psychrophilum GCM71 = DSM 17998</name>
    <dbReference type="NCBI Taxonomy" id="1123057"/>
    <lineage>
        <taxon>Bacteria</taxon>
        <taxon>Pseudomonadati</taxon>
        <taxon>Bacteroidota</taxon>
        <taxon>Cytophagia</taxon>
        <taxon>Cytophagales</taxon>
        <taxon>Cytophagaceae</taxon>
        <taxon>Rhodonellum</taxon>
    </lineage>
</organism>
<dbReference type="Proteomes" id="UP000016843">
    <property type="component" value="Unassembled WGS sequence"/>
</dbReference>
<dbReference type="EMBL" id="AWXR01000005">
    <property type="protein sequence ID" value="ERM84360.1"/>
    <property type="molecule type" value="Genomic_DNA"/>
</dbReference>
<sequence>MKKDVNASIISPIWNYLLKISGYNFRNLDSLFTFAHGRTNIDP</sequence>
<name>U5BUS1_9BACT</name>
<evidence type="ECO:0000313" key="2">
    <source>
        <dbReference type="Proteomes" id="UP000016843"/>
    </source>
</evidence>